<organism evidence="12">
    <name type="scientific">Schizophyllum commune (strain H4-8 / FGSC 9210)</name>
    <name type="common">Split gill fungus</name>
    <dbReference type="NCBI Taxonomy" id="578458"/>
    <lineage>
        <taxon>Eukaryota</taxon>
        <taxon>Fungi</taxon>
        <taxon>Dikarya</taxon>
        <taxon>Basidiomycota</taxon>
        <taxon>Agaricomycotina</taxon>
        <taxon>Agaricomycetes</taxon>
        <taxon>Agaricomycetidae</taxon>
        <taxon>Agaricales</taxon>
        <taxon>Schizophyllaceae</taxon>
        <taxon>Schizophyllum</taxon>
    </lineage>
</organism>
<sequence>MQKLSFKKKTPKDPEQGYSDRKRILDTISADFPQGSLSAILGSSGSGKTTLLNILSRRMRSSNLTVAGLVEFNGSPKLSSISNAYVTQMDLLLPTLTVRETLLYAAALRLPASTNAEKRKQLVEEIILELGLKECANTYVGDGESHKGCSGGERRRVSIGVQMLSNPSVLFCDEPTTGLDATSAYQLVKTLKSLSQKGRTIICTIHQPRHDIFFLFDRITLLSQGHSLYSGPTDGALPWFEGLLPGSFHKRVNPADYLIQVAAVDSRTPEAESETQGRLNMLIQAWKKESPIRFDDSTSKEGRGIPNPLSGDDRGKIEAAPLARQIAVLTSRTLKTTIRDPMGLAAAWLEAILMALVCGLVFLQLGKDQAGIRSREAALYISAGLQGYLVLLYETWRLAGVDIALFDRERGEGVIGVVAWMLSRRLARGLLEDVAVPFLFSVIFYFMCGFDADGMQFLKFFAVILLNQLISVTFAVVCVGVSRDFSIATLVGNLSFTVQSFSCGFFIQANSIPVYVRWLKWIAYIYYAFAALAVNEFTDEYYDCPTGNAATDPNCLQYRGNFILQNLSFHRNWYAVPVVVMLAFVVGFGILGGLLLKFWTVDIRVGGVQQPKEASRKDKLTHTRSERDRTPPIDVDLLDFSLAIEKPLARGEEAKHKTILHGVTTRFEAGAVNVIMGPSGSGKSSLLNTMALRVHSSPLVRYRAGGRMLLNGVDPGDSIVRSLCSYVTQDDNSLLPYLTVREMLHFAAGLRLPKEMSKEQKRQKAEEVILKLGLRDCADTLIGSEFIKGISGGEKRRVSIAVQILTEPRILIADEPTSGLDAFTASSILDVLNTLAQEGRTVIITIHQSRSELFNQFGNLLLLAKGGHVAYSGPAADMIAYFTNLGHPYPPMSNPSDWALDLISIDLRSAKEEELSRAKVQKILDAYDPKAHFDFAKHRQVALPEELGRMRKRMAPFYVALPILLRRGVLNFRRQPNLGAARIGQVIGLGGALALFFAPLGRDYYDASMNIVGGIQEILPIYFVGMLQNVAMYPNERDVFYKENDDRAYSLEAFFVSYTMLEVPFEIVSALLFSLLGCIAINLKRTSIGIIFNTLFQSTGFALNVTSTILSIGTFMSGLLSVDMPGFLKGINYISPLKYATENLMPYTLRGMTFTCEDFQRLPDGRCPLETGEQVLQLFNMDIDPAPRLGAVVATTVVYRLVAYLVLRLVRTDVGGLWRRRRE</sequence>
<dbReference type="HOGENOM" id="CLU_000604_57_4_1"/>
<evidence type="ECO:0000313" key="11">
    <source>
        <dbReference type="EMBL" id="EFI96589.1"/>
    </source>
</evidence>
<dbReference type="PANTHER" id="PTHR48041:SF119">
    <property type="entry name" value="ROA1P"/>
    <property type="match status" value="1"/>
</dbReference>
<dbReference type="PROSITE" id="PS50893">
    <property type="entry name" value="ABC_TRANSPORTER_2"/>
    <property type="match status" value="2"/>
</dbReference>
<evidence type="ECO:0000313" key="12">
    <source>
        <dbReference type="Proteomes" id="UP000007431"/>
    </source>
</evidence>
<dbReference type="InParanoid" id="D8Q675"/>
<dbReference type="InterPro" id="IPR027417">
    <property type="entry name" value="P-loop_NTPase"/>
</dbReference>
<dbReference type="Pfam" id="PF19055">
    <property type="entry name" value="ABC2_membrane_7"/>
    <property type="match status" value="1"/>
</dbReference>
<dbReference type="GO" id="GO:0005524">
    <property type="term" value="F:ATP binding"/>
    <property type="evidence" value="ECO:0007669"/>
    <property type="project" value="UniProtKB-KW"/>
</dbReference>
<keyword evidence="2" id="KW-0813">Transport</keyword>
<evidence type="ECO:0000256" key="5">
    <source>
        <dbReference type="ARBA" id="ARBA00022840"/>
    </source>
</evidence>
<feature type="region of interest" description="Disordered" evidence="8">
    <location>
        <begin position="1"/>
        <end position="20"/>
    </location>
</feature>
<evidence type="ECO:0000256" key="3">
    <source>
        <dbReference type="ARBA" id="ARBA00022692"/>
    </source>
</evidence>
<feature type="transmembrane region" description="Helical" evidence="9">
    <location>
        <begin position="574"/>
        <end position="596"/>
    </location>
</feature>
<feature type="compositionally biased region" description="Basic residues" evidence="8">
    <location>
        <begin position="1"/>
        <end position="10"/>
    </location>
</feature>
<evidence type="ECO:0000256" key="8">
    <source>
        <dbReference type="SAM" id="MobiDB-lite"/>
    </source>
</evidence>
<dbReference type="InterPro" id="IPR050352">
    <property type="entry name" value="ABCG_transporters"/>
</dbReference>
<feature type="transmembrane region" description="Helical" evidence="9">
    <location>
        <begin position="1063"/>
        <end position="1083"/>
    </location>
</feature>
<dbReference type="InterPro" id="IPR003439">
    <property type="entry name" value="ABC_transporter-like_ATP-bd"/>
</dbReference>
<dbReference type="VEuPathDB" id="FungiDB:SCHCODRAFT_01172108"/>
<evidence type="ECO:0000256" key="7">
    <source>
        <dbReference type="ARBA" id="ARBA00023136"/>
    </source>
</evidence>
<keyword evidence="5" id="KW-0067">ATP-binding</keyword>
<gene>
    <name evidence="11" type="ORF">SCHCODRAFT_68690</name>
</gene>
<dbReference type="Gene3D" id="3.40.50.300">
    <property type="entry name" value="P-loop containing nucleotide triphosphate hydrolases"/>
    <property type="match status" value="2"/>
</dbReference>
<dbReference type="AlphaFoldDB" id="D8Q675"/>
<dbReference type="SMART" id="SM00382">
    <property type="entry name" value="AAA"/>
    <property type="match status" value="2"/>
</dbReference>
<dbReference type="GO" id="GO:0016887">
    <property type="term" value="F:ATP hydrolysis activity"/>
    <property type="evidence" value="ECO:0007669"/>
    <property type="project" value="InterPro"/>
</dbReference>
<evidence type="ECO:0000259" key="10">
    <source>
        <dbReference type="PROSITE" id="PS50893"/>
    </source>
</evidence>
<feature type="domain" description="ABC transporter" evidence="10">
    <location>
        <begin position="1"/>
        <end position="249"/>
    </location>
</feature>
<dbReference type="OMA" id="ACGYFVQ"/>
<reference evidence="11 12" key="1">
    <citation type="journal article" date="2010" name="Nat. Biotechnol.">
        <title>Genome sequence of the model mushroom Schizophyllum commune.</title>
        <authorList>
            <person name="Ohm R.A."/>
            <person name="de Jong J.F."/>
            <person name="Lugones L.G."/>
            <person name="Aerts A."/>
            <person name="Kothe E."/>
            <person name="Stajich J.E."/>
            <person name="de Vries R.P."/>
            <person name="Record E."/>
            <person name="Levasseur A."/>
            <person name="Baker S.E."/>
            <person name="Bartholomew K.A."/>
            <person name="Coutinho P.M."/>
            <person name="Erdmann S."/>
            <person name="Fowler T.J."/>
            <person name="Gathman A.C."/>
            <person name="Lombard V."/>
            <person name="Henrissat B."/>
            <person name="Knabe N."/>
            <person name="Kuees U."/>
            <person name="Lilly W.W."/>
            <person name="Lindquist E."/>
            <person name="Lucas S."/>
            <person name="Magnuson J.K."/>
            <person name="Piumi F."/>
            <person name="Raudaskoski M."/>
            <person name="Salamov A."/>
            <person name="Schmutz J."/>
            <person name="Schwarze F.W.M.R."/>
            <person name="vanKuyk P.A."/>
            <person name="Horton J.S."/>
            <person name="Grigoriev I.V."/>
            <person name="Woesten H.A.B."/>
        </authorList>
    </citation>
    <scope>NUCLEOTIDE SEQUENCE [LARGE SCALE GENOMIC DNA]</scope>
    <source>
        <strain evidence="12">H4-8 / FGSC 9210</strain>
    </source>
</reference>
<keyword evidence="3 9" id="KW-0812">Transmembrane</keyword>
<feature type="transmembrane region" description="Helical" evidence="9">
    <location>
        <begin position="342"/>
        <end position="365"/>
    </location>
</feature>
<dbReference type="InterPro" id="IPR017871">
    <property type="entry name" value="ABC_transporter-like_CS"/>
</dbReference>
<feature type="transmembrane region" description="Helical" evidence="9">
    <location>
        <begin position="430"/>
        <end position="448"/>
    </location>
</feature>
<evidence type="ECO:0000256" key="1">
    <source>
        <dbReference type="ARBA" id="ARBA00004141"/>
    </source>
</evidence>
<dbReference type="EMBL" id="GL377307">
    <property type="protein sequence ID" value="EFI96589.1"/>
    <property type="molecule type" value="Genomic_DNA"/>
</dbReference>
<dbReference type="Pfam" id="PF00005">
    <property type="entry name" value="ABC_tran"/>
    <property type="match status" value="2"/>
</dbReference>
<feature type="transmembrane region" description="Helical" evidence="9">
    <location>
        <begin position="488"/>
        <end position="507"/>
    </location>
</feature>
<feature type="transmembrane region" description="Helical" evidence="9">
    <location>
        <begin position="1095"/>
        <end position="1120"/>
    </location>
</feature>
<keyword evidence="6 9" id="KW-1133">Transmembrane helix</keyword>
<feature type="transmembrane region" description="Helical" evidence="9">
    <location>
        <begin position="514"/>
        <end position="534"/>
    </location>
</feature>
<dbReference type="Proteomes" id="UP000007431">
    <property type="component" value="Unassembled WGS sequence"/>
</dbReference>
<comment type="subcellular location">
    <subcellularLocation>
        <location evidence="1">Membrane</location>
        <topology evidence="1">Multi-pass membrane protein</topology>
    </subcellularLocation>
</comment>
<dbReference type="SUPFAM" id="SSF52540">
    <property type="entry name" value="P-loop containing nucleoside triphosphate hydrolases"/>
    <property type="match status" value="2"/>
</dbReference>
<dbReference type="Pfam" id="PF01061">
    <property type="entry name" value="ABC2_membrane"/>
    <property type="match status" value="2"/>
</dbReference>
<keyword evidence="7 9" id="KW-0472">Membrane</keyword>
<dbReference type="PROSITE" id="PS00211">
    <property type="entry name" value="ABC_TRANSPORTER_1"/>
    <property type="match status" value="2"/>
</dbReference>
<name>D8Q675_SCHCM</name>
<feature type="domain" description="ABC transporter" evidence="10">
    <location>
        <begin position="635"/>
        <end position="891"/>
    </location>
</feature>
<dbReference type="eggNOG" id="KOG0065">
    <property type="taxonomic scope" value="Eukaryota"/>
</dbReference>
<feature type="transmembrane region" description="Helical" evidence="9">
    <location>
        <begin position="1189"/>
        <end position="1210"/>
    </location>
</feature>
<dbReference type="InterPro" id="IPR003593">
    <property type="entry name" value="AAA+_ATPase"/>
</dbReference>
<evidence type="ECO:0000256" key="2">
    <source>
        <dbReference type="ARBA" id="ARBA00022448"/>
    </source>
</evidence>
<protein>
    <recommendedName>
        <fullName evidence="10">ABC transporter domain-containing protein</fullName>
    </recommendedName>
</protein>
<dbReference type="InterPro" id="IPR013525">
    <property type="entry name" value="ABC2_TM"/>
</dbReference>
<feature type="transmembrane region" description="Helical" evidence="9">
    <location>
        <begin position="460"/>
        <end position="482"/>
    </location>
</feature>
<keyword evidence="12" id="KW-1185">Reference proteome</keyword>
<proteinExistence type="predicted"/>
<dbReference type="GO" id="GO:0016020">
    <property type="term" value="C:membrane"/>
    <property type="evidence" value="ECO:0007669"/>
    <property type="project" value="UniProtKB-SubCell"/>
</dbReference>
<evidence type="ECO:0000256" key="4">
    <source>
        <dbReference type="ARBA" id="ARBA00022741"/>
    </source>
</evidence>
<accession>D8Q675</accession>
<feature type="transmembrane region" description="Helical" evidence="9">
    <location>
        <begin position="980"/>
        <end position="1000"/>
    </location>
</feature>
<dbReference type="InterPro" id="IPR043926">
    <property type="entry name" value="ABCG_dom"/>
</dbReference>
<dbReference type="PANTHER" id="PTHR48041">
    <property type="entry name" value="ABC TRANSPORTER G FAMILY MEMBER 28"/>
    <property type="match status" value="1"/>
</dbReference>
<feature type="transmembrane region" description="Helical" evidence="9">
    <location>
        <begin position="377"/>
        <end position="396"/>
    </location>
</feature>
<feature type="compositionally biased region" description="Basic and acidic residues" evidence="8">
    <location>
        <begin position="11"/>
        <end position="20"/>
    </location>
</feature>
<evidence type="ECO:0000256" key="9">
    <source>
        <dbReference type="SAM" id="Phobius"/>
    </source>
</evidence>
<dbReference type="GO" id="GO:0140359">
    <property type="term" value="F:ABC-type transporter activity"/>
    <property type="evidence" value="ECO:0007669"/>
    <property type="project" value="InterPro"/>
</dbReference>
<evidence type="ECO:0000256" key="6">
    <source>
        <dbReference type="ARBA" id="ARBA00022989"/>
    </source>
</evidence>
<keyword evidence="4" id="KW-0547">Nucleotide-binding</keyword>